<dbReference type="InterPro" id="IPR035906">
    <property type="entry name" value="MetI-like_sf"/>
</dbReference>
<dbReference type="PROSITE" id="PS50928">
    <property type="entry name" value="ABC_TM1"/>
    <property type="match status" value="1"/>
</dbReference>
<gene>
    <name evidence="9" type="ORF">CDO52_08500</name>
</gene>
<dbReference type="InterPro" id="IPR051393">
    <property type="entry name" value="ABC_transporter_permease"/>
</dbReference>
<dbReference type="GO" id="GO:0055085">
    <property type="term" value="P:transmembrane transport"/>
    <property type="evidence" value="ECO:0007669"/>
    <property type="project" value="InterPro"/>
</dbReference>
<evidence type="ECO:0000256" key="6">
    <source>
        <dbReference type="ARBA" id="ARBA00023136"/>
    </source>
</evidence>
<dbReference type="SUPFAM" id="SSF161098">
    <property type="entry name" value="MetI-like"/>
    <property type="match status" value="1"/>
</dbReference>
<keyword evidence="10" id="KW-1185">Reference proteome</keyword>
<sequence>MAFDIFAELPKLLWLVIAVAAFLAVIGVLLLAVDGGPRTRYDWWQATCFLAPAGILLLTGLVYPVIRTTVLSFHGPGGDTSVGWDNYVWMFTRPEILLVLRNTFLWVIFAPVLATATGLVYSVLVDRSRYESIAKSLLFMPMAISFVGASIIWKFVYAFRPANADQIGLLNQLLVWAGGEPRQWLLEGPLNTLLLIVVLIWIQAGFAMVILSAAIKAIPAEIVEAARIDGVNGWQQFWRITLPSIWPTVTVVLITISVQTLKIFDIVRTMTGGQFGTSVIANEMYSQAFRYGQLGHGSALAVFMFLLVIPLVLIQIRNARRTREAQSL</sequence>
<dbReference type="CDD" id="cd06261">
    <property type="entry name" value="TM_PBP2"/>
    <property type="match status" value="1"/>
</dbReference>
<feature type="domain" description="ABC transmembrane type-1" evidence="8">
    <location>
        <begin position="100"/>
        <end position="315"/>
    </location>
</feature>
<keyword evidence="2 7" id="KW-0813">Transport</keyword>
<keyword evidence="3" id="KW-1003">Cell membrane</keyword>
<accession>A0A223S3W7</accession>
<evidence type="ECO:0000256" key="4">
    <source>
        <dbReference type="ARBA" id="ARBA00022692"/>
    </source>
</evidence>
<evidence type="ECO:0000313" key="10">
    <source>
        <dbReference type="Proteomes" id="UP000215005"/>
    </source>
</evidence>
<evidence type="ECO:0000256" key="2">
    <source>
        <dbReference type="ARBA" id="ARBA00022448"/>
    </source>
</evidence>
<dbReference type="GO" id="GO:0005886">
    <property type="term" value="C:plasma membrane"/>
    <property type="evidence" value="ECO:0007669"/>
    <property type="project" value="UniProtKB-SubCell"/>
</dbReference>
<feature type="transmembrane region" description="Helical" evidence="7">
    <location>
        <begin position="193"/>
        <end position="215"/>
    </location>
</feature>
<keyword evidence="5 7" id="KW-1133">Transmembrane helix</keyword>
<dbReference type="Pfam" id="PF00528">
    <property type="entry name" value="BPD_transp_1"/>
    <property type="match status" value="1"/>
</dbReference>
<keyword evidence="6 7" id="KW-0472">Membrane</keyword>
<keyword evidence="4 7" id="KW-0812">Transmembrane</keyword>
<dbReference type="InterPro" id="IPR000515">
    <property type="entry name" value="MetI-like"/>
</dbReference>
<comment type="similarity">
    <text evidence="7">Belongs to the binding-protein-dependent transport system permease family.</text>
</comment>
<dbReference type="PANTHER" id="PTHR30193">
    <property type="entry name" value="ABC TRANSPORTER PERMEASE PROTEIN"/>
    <property type="match status" value="1"/>
</dbReference>
<dbReference type="RefSeq" id="WP_017617376.1">
    <property type="nucleotide sequence ID" value="NZ_ANBG01000069.1"/>
</dbReference>
<feature type="transmembrane region" description="Helical" evidence="7">
    <location>
        <begin position="137"/>
        <end position="156"/>
    </location>
</feature>
<name>A0A223S3W7_9ACTN</name>
<feature type="transmembrane region" description="Helical" evidence="7">
    <location>
        <begin position="104"/>
        <end position="125"/>
    </location>
</feature>
<feature type="transmembrane region" description="Helical" evidence="7">
    <location>
        <begin position="236"/>
        <end position="258"/>
    </location>
</feature>
<evidence type="ECO:0000313" key="9">
    <source>
        <dbReference type="EMBL" id="ASU82815.1"/>
    </source>
</evidence>
<dbReference type="Proteomes" id="UP000215005">
    <property type="component" value="Chromosome"/>
</dbReference>
<dbReference type="AlphaFoldDB" id="A0A223S3W7"/>
<feature type="transmembrane region" description="Helical" evidence="7">
    <location>
        <begin position="43"/>
        <end position="66"/>
    </location>
</feature>
<evidence type="ECO:0000256" key="3">
    <source>
        <dbReference type="ARBA" id="ARBA00022475"/>
    </source>
</evidence>
<evidence type="ECO:0000259" key="8">
    <source>
        <dbReference type="PROSITE" id="PS50928"/>
    </source>
</evidence>
<evidence type="ECO:0000256" key="1">
    <source>
        <dbReference type="ARBA" id="ARBA00004651"/>
    </source>
</evidence>
<dbReference type="OrthoDB" id="34224at2"/>
<reference evidence="9 10" key="1">
    <citation type="submission" date="2017-08" db="EMBL/GenBank/DDBJ databases">
        <title>The complete genome sequence of Nocardiopsis gilva YIM 90087.</title>
        <authorList>
            <person name="Yin M."/>
            <person name="Tang S."/>
        </authorList>
    </citation>
    <scope>NUCLEOTIDE SEQUENCE [LARGE SCALE GENOMIC DNA]</scope>
    <source>
        <strain evidence="9 10">YIM 90087</strain>
    </source>
</reference>
<evidence type="ECO:0000256" key="5">
    <source>
        <dbReference type="ARBA" id="ARBA00022989"/>
    </source>
</evidence>
<organism evidence="9 10">
    <name type="scientific">Nocardiopsis gilva YIM 90087</name>
    <dbReference type="NCBI Taxonomy" id="1235441"/>
    <lineage>
        <taxon>Bacteria</taxon>
        <taxon>Bacillati</taxon>
        <taxon>Actinomycetota</taxon>
        <taxon>Actinomycetes</taxon>
        <taxon>Streptosporangiales</taxon>
        <taxon>Nocardiopsidaceae</taxon>
        <taxon>Nocardiopsis</taxon>
    </lineage>
</organism>
<protein>
    <submittedName>
        <fullName evidence="9">Sugar ABC transporter permease</fullName>
    </submittedName>
</protein>
<feature type="transmembrane region" description="Helical" evidence="7">
    <location>
        <begin position="12"/>
        <end position="31"/>
    </location>
</feature>
<feature type="transmembrane region" description="Helical" evidence="7">
    <location>
        <begin position="294"/>
        <end position="314"/>
    </location>
</feature>
<dbReference type="KEGG" id="ngv:CDO52_08500"/>
<comment type="subcellular location">
    <subcellularLocation>
        <location evidence="1 7">Cell membrane</location>
        <topology evidence="1 7">Multi-pass membrane protein</topology>
    </subcellularLocation>
</comment>
<evidence type="ECO:0000256" key="7">
    <source>
        <dbReference type="RuleBase" id="RU363032"/>
    </source>
</evidence>
<dbReference type="Gene3D" id="1.10.3720.10">
    <property type="entry name" value="MetI-like"/>
    <property type="match status" value="1"/>
</dbReference>
<proteinExistence type="inferred from homology"/>
<dbReference type="EMBL" id="CP022753">
    <property type="protein sequence ID" value="ASU82815.1"/>
    <property type="molecule type" value="Genomic_DNA"/>
</dbReference>
<dbReference type="PANTHER" id="PTHR30193:SF18">
    <property type="entry name" value="OSMOPROTECTIVE COMPOUNDS UPTAKE PERMEASE PROTEIN GGTC"/>
    <property type="match status" value="1"/>
</dbReference>